<evidence type="ECO:0000256" key="1">
    <source>
        <dbReference type="SAM" id="MobiDB-lite"/>
    </source>
</evidence>
<dbReference type="GO" id="GO:0003700">
    <property type="term" value="F:DNA-binding transcription factor activity"/>
    <property type="evidence" value="ECO:0007669"/>
    <property type="project" value="InterPro"/>
</dbReference>
<dbReference type="InterPro" id="IPR044278">
    <property type="entry name" value="BHLH95-like"/>
</dbReference>
<dbReference type="AlphaFoldDB" id="A0A2G2W975"/>
<dbReference type="PANTHER" id="PTHR46772">
    <property type="entry name" value="BHLH DOMAIN-CONTAINING PROTEIN"/>
    <property type="match status" value="1"/>
</dbReference>
<evidence type="ECO:0000313" key="2">
    <source>
        <dbReference type="EMBL" id="PHT41793.1"/>
    </source>
</evidence>
<evidence type="ECO:0000313" key="3">
    <source>
        <dbReference type="Proteomes" id="UP000224567"/>
    </source>
</evidence>
<gene>
    <name evidence="2" type="ORF">CQW23_20647</name>
</gene>
<proteinExistence type="predicted"/>
<dbReference type="GO" id="GO:0009960">
    <property type="term" value="P:endosperm development"/>
    <property type="evidence" value="ECO:0007669"/>
    <property type="project" value="InterPro"/>
</dbReference>
<evidence type="ECO:0008006" key="4">
    <source>
        <dbReference type="Google" id="ProtNLM"/>
    </source>
</evidence>
<feature type="compositionally biased region" description="Basic and acidic residues" evidence="1">
    <location>
        <begin position="65"/>
        <end position="89"/>
    </location>
</feature>
<reference evidence="3" key="2">
    <citation type="journal article" date="2017" name="J. Anim. Genet.">
        <title>Multiple reference genome sequences of hot pepper reveal the massive evolution of plant disease resistance genes by retroduplication.</title>
        <authorList>
            <person name="Kim S."/>
            <person name="Park J."/>
            <person name="Yeom S.-I."/>
            <person name="Kim Y.-M."/>
            <person name="Seo E."/>
            <person name="Kim K.-T."/>
            <person name="Kim M.-S."/>
            <person name="Lee J.M."/>
            <person name="Cheong K."/>
            <person name="Shin H.-S."/>
            <person name="Kim S.-B."/>
            <person name="Han K."/>
            <person name="Lee J."/>
            <person name="Park M."/>
            <person name="Lee H.-A."/>
            <person name="Lee H.-Y."/>
            <person name="Lee Y."/>
            <person name="Oh S."/>
            <person name="Lee J.H."/>
            <person name="Choi E."/>
            <person name="Choi E."/>
            <person name="Lee S.E."/>
            <person name="Jeon J."/>
            <person name="Kim H."/>
            <person name="Choi G."/>
            <person name="Song H."/>
            <person name="Lee J."/>
            <person name="Lee S.-C."/>
            <person name="Kwon J.-K."/>
            <person name="Lee H.-Y."/>
            <person name="Koo N."/>
            <person name="Hong Y."/>
            <person name="Kim R.W."/>
            <person name="Kang W.-H."/>
            <person name="Huh J.H."/>
            <person name="Kang B.-C."/>
            <person name="Yang T.-J."/>
            <person name="Lee Y.-H."/>
            <person name="Bennetzen J.L."/>
            <person name="Choi D."/>
        </authorList>
    </citation>
    <scope>NUCLEOTIDE SEQUENCE [LARGE SCALE GENOMIC DNA]</scope>
    <source>
        <strain evidence="3">cv. PBC81</strain>
    </source>
</reference>
<organism evidence="2 3">
    <name type="scientific">Capsicum baccatum</name>
    <name type="common">Peruvian pepper</name>
    <dbReference type="NCBI Taxonomy" id="33114"/>
    <lineage>
        <taxon>Eukaryota</taxon>
        <taxon>Viridiplantae</taxon>
        <taxon>Streptophyta</taxon>
        <taxon>Embryophyta</taxon>
        <taxon>Tracheophyta</taxon>
        <taxon>Spermatophyta</taxon>
        <taxon>Magnoliopsida</taxon>
        <taxon>eudicotyledons</taxon>
        <taxon>Gunneridae</taxon>
        <taxon>Pentapetalae</taxon>
        <taxon>asterids</taxon>
        <taxon>lamiids</taxon>
        <taxon>Solanales</taxon>
        <taxon>Solanaceae</taxon>
        <taxon>Solanoideae</taxon>
        <taxon>Capsiceae</taxon>
        <taxon>Capsicum</taxon>
    </lineage>
</organism>
<accession>A0A2G2W975</accession>
<protein>
    <recommendedName>
        <fullName evidence="4">BHLH domain-containing protein</fullName>
    </recommendedName>
</protein>
<dbReference type="STRING" id="33114.A0A2G2W975"/>
<reference evidence="2 3" key="1">
    <citation type="journal article" date="2017" name="Genome Biol.">
        <title>New reference genome sequences of hot pepper reveal the massive evolution of plant disease-resistance genes by retroduplication.</title>
        <authorList>
            <person name="Kim S."/>
            <person name="Park J."/>
            <person name="Yeom S.I."/>
            <person name="Kim Y.M."/>
            <person name="Seo E."/>
            <person name="Kim K.T."/>
            <person name="Kim M.S."/>
            <person name="Lee J.M."/>
            <person name="Cheong K."/>
            <person name="Shin H.S."/>
            <person name="Kim S.B."/>
            <person name="Han K."/>
            <person name="Lee J."/>
            <person name="Park M."/>
            <person name="Lee H.A."/>
            <person name="Lee H.Y."/>
            <person name="Lee Y."/>
            <person name="Oh S."/>
            <person name="Lee J.H."/>
            <person name="Choi E."/>
            <person name="Choi E."/>
            <person name="Lee S.E."/>
            <person name="Jeon J."/>
            <person name="Kim H."/>
            <person name="Choi G."/>
            <person name="Song H."/>
            <person name="Lee J."/>
            <person name="Lee S.C."/>
            <person name="Kwon J.K."/>
            <person name="Lee H.Y."/>
            <person name="Koo N."/>
            <person name="Hong Y."/>
            <person name="Kim R.W."/>
            <person name="Kang W.H."/>
            <person name="Huh J.H."/>
            <person name="Kang B.C."/>
            <person name="Yang T.J."/>
            <person name="Lee Y.H."/>
            <person name="Bennetzen J.L."/>
            <person name="Choi D."/>
        </authorList>
    </citation>
    <scope>NUCLEOTIDE SEQUENCE [LARGE SCALE GENOMIC DNA]</scope>
    <source>
        <strain evidence="3">cv. PBC81</strain>
    </source>
</reference>
<comment type="caution">
    <text evidence="2">The sequence shown here is derived from an EMBL/GenBank/DDBJ whole genome shotgun (WGS) entry which is preliminary data.</text>
</comment>
<dbReference type="PANTHER" id="PTHR46772:SF8">
    <property type="entry name" value="TRANSCRIPTION FACTOR BHLH95"/>
    <property type="match status" value="1"/>
</dbReference>
<sequence>MGNSEVRSFLNSDNGQLVGGRVKFVGDKLPDSNRFNTCQPLTTVKEVDKASLGGKKRCLYNKKKGGNERGEPKSGEDEDGGRESSHELHIWTETERRKRMRNMFVNLQTLISHLQPKARGASGLEQLICGALSTEDIFDVWYCNDYYDGGIDIGGGGGFDVTLFDVSSWRC</sequence>
<dbReference type="Proteomes" id="UP000224567">
    <property type="component" value="Unassembled WGS sequence"/>
</dbReference>
<feature type="region of interest" description="Disordered" evidence="1">
    <location>
        <begin position="61"/>
        <end position="89"/>
    </location>
</feature>
<name>A0A2G2W975_CAPBA</name>
<dbReference type="EMBL" id="MLFT02000008">
    <property type="protein sequence ID" value="PHT41793.1"/>
    <property type="molecule type" value="Genomic_DNA"/>
</dbReference>
<dbReference type="OrthoDB" id="690068at2759"/>
<keyword evidence="3" id="KW-1185">Reference proteome</keyword>